<dbReference type="Pfam" id="PF04542">
    <property type="entry name" value="Sigma70_r2"/>
    <property type="match status" value="1"/>
</dbReference>
<evidence type="ECO:0000313" key="8">
    <source>
        <dbReference type="Proteomes" id="UP000501602"/>
    </source>
</evidence>
<evidence type="ECO:0000256" key="2">
    <source>
        <dbReference type="ARBA" id="ARBA00023015"/>
    </source>
</evidence>
<protein>
    <submittedName>
        <fullName evidence="7">RNA polymerase sigma factor</fullName>
    </submittedName>
</protein>
<dbReference type="InterPro" id="IPR013325">
    <property type="entry name" value="RNA_pol_sigma_r2"/>
</dbReference>
<dbReference type="GO" id="GO:0016987">
    <property type="term" value="F:sigma factor activity"/>
    <property type="evidence" value="ECO:0007669"/>
    <property type="project" value="UniProtKB-KW"/>
</dbReference>
<proteinExistence type="inferred from homology"/>
<dbReference type="InterPro" id="IPR039425">
    <property type="entry name" value="RNA_pol_sigma-70-like"/>
</dbReference>
<dbReference type="KEGG" id="fes:HER31_11845"/>
<keyword evidence="8" id="KW-1185">Reference proteome</keyword>
<keyword evidence="3" id="KW-0731">Sigma factor</keyword>
<name>A0A6H1UFZ2_9GAMM</name>
<dbReference type="AlphaFoldDB" id="A0A6H1UFZ2"/>
<comment type="similarity">
    <text evidence="1">Belongs to the sigma-70 factor family. ECF subfamily.</text>
</comment>
<dbReference type="SUPFAM" id="SSF88946">
    <property type="entry name" value="Sigma2 domain of RNA polymerase sigma factors"/>
    <property type="match status" value="1"/>
</dbReference>
<dbReference type="NCBIfam" id="TIGR02937">
    <property type="entry name" value="sigma70-ECF"/>
    <property type="match status" value="1"/>
</dbReference>
<evidence type="ECO:0000256" key="3">
    <source>
        <dbReference type="ARBA" id="ARBA00023082"/>
    </source>
</evidence>
<evidence type="ECO:0000256" key="1">
    <source>
        <dbReference type="ARBA" id="ARBA00010641"/>
    </source>
</evidence>
<dbReference type="InterPro" id="IPR036388">
    <property type="entry name" value="WH-like_DNA-bd_sf"/>
</dbReference>
<dbReference type="Gene3D" id="1.10.10.10">
    <property type="entry name" value="Winged helix-like DNA-binding domain superfamily/Winged helix DNA-binding domain"/>
    <property type="match status" value="1"/>
</dbReference>
<dbReference type="InterPro" id="IPR007627">
    <property type="entry name" value="RNA_pol_sigma70_r2"/>
</dbReference>
<dbReference type="RefSeq" id="WP_168660780.1">
    <property type="nucleotide sequence ID" value="NZ_CP051180.1"/>
</dbReference>
<gene>
    <name evidence="7" type="ORF">HER31_11845</name>
</gene>
<evidence type="ECO:0000256" key="4">
    <source>
        <dbReference type="ARBA" id="ARBA00023163"/>
    </source>
</evidence>
<dbReference type="InterPro" id="IPR013324">
    <property type="entry name" value="RNA_pol_sigma_r3/r4-like"/>
</dbReference>
<dbReference type="GO" id="GO:0006352">
    <property type="term" value="P:DNA-templated transcription initiation"/>
    <property type="evidence" value="ECO:0007669"/>
    <property type="project" value="InterPro"/>
</dbReference>
<dbReference type="InterPro" id="IPR014284">
    <property type="entry name" value="RNA_pol_sigma-70_dom"/>
</dbReference>
<dbReference type="PANTHER" id="PTHR43133:SF46">
    <property type="entry name" value="RNA POLYMERASE SIGMA-70 FACTOR ECF SUBFAMILY"/>
    <property type="match status" value="1"/>
</dbReference>
<evidence type="ECO:0000313" key="7">
    <source>
        <dbReference type="EMBL" id="QIZ77520.1"/>
    </source>
</evidence>
<organism evidence="7 8">
    <name type="scientific">Ferrimonas lipolytica</name>
    <dbReference type="NCBI Taxonomy" id="2724191"/>
    <lineage>
        <taxon>Bacteria</taxon>
        <taxon>Pseudomonadati</taxon>
        <taxon>Pseudomonadota</taxon>
        <taxon>Gammaproteobacteria</taxon>
        <taxon>Alteromonadales</taxon>
        <taxon>Ferrimonadaceae</taxon>
        <taxon>Ferrimonas</taxon>
    </lineage>
</organism>
<accession>A0A6H1UFZ2</accession>
<dbReference type="Gene3D" id="1.10.1740.10">
    <property type="match status" value="1"/>
</dbReference>
<keyword evidence="2" id="KW-0805">Transcription regulation</keyword>
<dbReference type="Proteomes" id="UP000501602">
    <property type="component" value="Chromosome"/>
</dbReference>
<dbReference type="SUPFAM" id="SSF88659">
    <property type="entry name" value="Sigma3 and sigma4 domains of RNA polymerase sigma factors"/>
    <property type="match status" value="1"/>
</dbReference>
<feature type="domain" description="RNA polymerase sigma-70 region 2" evidence="5">
    <location>
        <begin position="31"/>
        <end position="98"/>
    </location>
</feature>
<reference evidence="7 8" key="1">
    <citation type="submission" date="2020-04" db="EMBL/GenBank/DDBJ databases">
        <title>Ferrimonas sp. S7 isolated from sea water.</title>
        <authorList>
            <person name="Bae S.S."/>
            <person name="Baek K."/>
        </authorList>
    </citation>
    <scope>NUCLEOTIDE SEQUENCE [LARGE SCALE GENOMIC DNA]</scope>
    <source>
        <strain evidence="7 8">S7</strain>
    </source>
</reference>
<feature type="domain" description="RNA polymerase sigma factor 70 region 4 type 2" evidence="6">
    <location>
        <begin position="121"/>
        <end position="171"/>
    </location>
</feature>
<dbReference type="InterPro" id="IPR013249">
    <property type="entry name" value="RNA_pol_sigma70_r4_t2"/>
</dbReference>
<sequence length="176" mass="20786">MTQPPEDHTEHIEQQWIALAQAGDQAAFSLLFEHHHRRVYALCLRLCHNPRCAEDATQEVFLRLWQKLDQYRGGAKFSTWLHRLCINHAINYQRQGQWWRQFITNDEQAEIEITENHSDGIDRLLPKLPVRRRQVFVLHAIEGYQHNEIGTLLGISSGASKAHYHHARQQLQEWLQ</sequence>
<keyword evidence="4" id="KW-0804">Transcription</keyword>
<dbReference type="PANTHER" id="PTHR43133">
    <property type="entry name" value="RNA POLYMERASE ECF-TYPE SIGMA FACTO"/>
    <property type="match status" value="1"/>
</dbReference>
<dbReference type="EMBL" id="CP051180">
    <property type="protein sequence ID" value="QIZ77520.1"/>
    <property type="molecule type" value="Genomic_DNA"/>
</dbReference>
<dbReference type="GO" id="GO:0003677">
    <property type="term" value="F:DNA binding"/>
    <property type="evidence" value="ECO:0007669"/>
    <property type="project" value="InterPro"/>
</dbReference>
<dbReference type="Pfam" id="PF08281">
    <property type="entry name" value="Sigma70_r4_2"/>
    <property type="match status" value="1"/>
</dbReference>
<evidence type="ECO:0000259" key="6">
    <source>
        <dbReference type="Pfam" id="PF08281"/>
    </source>
</evidence>
<evidence type="ECO:0000259" key="5">
    <source>
        <dbReference type="Pfam" id="PF04542"/>
    </source>
</evidence>